<name>A0A3N4MHD4_9BACT</name>
<keyword evidence="1" id="KW-0560">Oxidoreductase</keyword>
<dbReference type="OrthoDB" id="9791262at2"/>
<dbReference type="SUPFAM" id="SSF51197">
    <property type="entry name" value="Clavaminate synthase-like"/>
    <property type="match status" value="1"/>
</dbReference>
<dbReference type="InterPro" id="IPR008775">
    <property type="entry name" value="Phytyl_CoA_dOase-like"/>
</dbReference>
<dbReference type="Proteomes" id="UP000279089">
    <property type="component" value="Unassembled WGS sequence"/>
</dbReference>
<accession>A0A3N4MHD4</accession>
<gene>
    <name evidence="1" type="ORF">EG028_01530</name>
</gene>
<dbReference type="GO" id="GO:0005506">
    <property type="term" value="F:iron ion binding"/>
    <property type="evidence" value="ECO:0007669"/>
    <property type="project" value="UniProtKB-ARBA"/>
</dbReference>
<keyword evidence="1" id="KW-0223">Dioxygenase</keyword>
<sequence>MEKYHLTKEQVEQYHADGYLIVKKFLSEDEAVILYETAIEDKSLKENSYDMVDGNGMKSKLALWFTPGDDSFGMLSRSKRMAQSAGQLLGGEVGHFHSKVMQKEPKVGGAWDWHQDYGYWYRNGFLYPQLISVMIALTKANAENGCLQVLKGSHKMDRIEHGTSGEQVGADLKRVELAMERHELIHCELEAGDALFFHCNLLHSSAANLSDHPRWSIISAYNLLTNKPFLEKTISCITPIDLVEDDMILKVGKKGLGEGDFLTKETDISIEQNKKYAK</sequence>
<comment type="caution">
    <text evidence="1">The sequence shown here is derived from an EMBL/GenBank/DDBJ whole genome shotgun (WGS) entry which is preliminary data.</text>
</comment>
<organism evidence="1 2">
    <name type="scientific">Chitinophaga barathri</name>
    <dbReference type="NCBI Taxonomy" id="1647451"/>
    <lineage>
        <taxon>Bacteria</taxon>
        <taxon>Pseudomonadati</taxon>
        <taxon>Bacteroidota</taxon>
        <taxon>Chitinophagia</taxon>
        <taxon>Chitinophagales</taxon>
        <taxon>Chitinophagaceae</taxon>
        <taxon>Chitinophaga</taxon>
    </lineage>
</organism>
<proteinExistence type="predicted"/>
<evidence type="ECO:0000313" key="2">
    <source>
        <dbReference type="Proteomes" id="UP000279089"/>
    </source>
</evidence>
<dbReference type="PANTHER" id="PTHR20883:SF51">
    <property type="entry name" value="PHYTANOYL-COA HYDROXYLASE"/>
    <property type="match status" value="1"/>
</dbReference>
<dbReference type="RefSeq" id="WP_120514270.1">
    <property type="nucleotide sequence ID" value="NZ_QXZY01000001.1"/>
</dbReference>
<dbReference type="PANTHER" id="PTHR20883">
    <property type="entry name" value="PHYTANOYL-COA DIOXYGENASE DOMAIN CONTAINING 1"/>
    <property type="match status" value="1"/>
</dbReference>
<protein>
    <submittedName>
        <fullName evidence="1">Phytanoyl-CoA dioxygenase family protein</fullName>
    </submittedName>
</protein>
<dbReference type="Gene3D" id="2.60.120.620">
    <property type="entry name" value="q2cbj1_9rhob like domain"/>
    <property type="match status" value="1"/>
</dbReference>
<keyword evidence="2" id="KW-1185">Reference proteome</keyword>
<reference evidence="2" key="1">
    <citation type="submission" date="2018-11" db="EMBL/GenBank/DDBJ databases">
        <title>Chitinophaga lutea sp.nov., isolate from arsenic contaminated soil.</title>
        <authorList>
            <person name="Zong Y."/>
        </authorList>
    </citation>
    <scope>NUCLEOTIDE SEQUENCE [LARGE SCALE GENOMIC DNA]</scope>
    <source>
        <strain evidence="2">YLT18</strain>
    </source>
</reference>
<dbReference type="Pfam" id="PF05721">
    <property type="entry name" value="PhyH"/>
    <property type="match status" value="1"/>
</dbReference>
<evidence type="ECO:0000313" key="1">
    <source>
        <dbReference type="EMBL" id="RPD42998.1"/>
    </source>
</evidence>
<dbReference type="EMBL" id="RMBX01000001">
    <property type="protein sequence ID" value="RPD42998.1"/>
    <property type="molecule type" value="Genomic_DNA"/>
</dbReference>
<dbReference type="AlphaFoldDB" id="A0A3N4MHD4"/>
<dbReference type="GO" id="GO:0016706">
    <property type="term" value="F:2-oxoglutarate-dependent dioxygenase activity"/>
    <property type="evidence" value="ECO:0007669"/>
    <property type="project" value="UniProtKB-ARBA"/>
</dbReference>